<name>A0ABX7TT82_STRCY</name>
<protein>
    <submittedName>
        <fullName evidence="1">Uncharacterized protein</fullName>
    </submittedName>
</protein>
<evidence type="ECO:0000313" key="2">
    <source>
        <dbReference type="Proteomes" id="UP000663908"/>
    </source>
</evidence>
<keyword evidence="2" id="KW-1185">Reference proteome</keyword>
<dbReference type="Proteomes" id="UP000663908">
    <property type="component" value="Chromosome"/>
</dbReference>
<evidence type="ECO:0000313" key="1">
    <source>
        <dbReference type="EMBL" id="QTD98024.1"/>
    </source>
</evidence>
<dbReference type="EMBL" id="CP071839">
    <property type="protein sequence ID" value="QTD98024.1"/>
    <property type="molecule type" value="Genomic_DNA"/>
</dbReference>
<accession>A0ABX7TT82</accession>
<proteinExistence type="predicted"/>
<reference evidence="1 2" key="1">
    <citation type="submission" date="2021-03" db="EMBL/GenBank/DDBJ databases">
        <title>Complete genome sequence of Streptomyces cyanogenus S136, producer of anticancer angucycline landomycin A.</title>
        <authorList>
            <person name="Hrab P."/>
            <person name="Ruckert C."/>
            <person name="Busche T."/>
            <person name="Ostash I."/>
            <person name="Kalinowski J."/>
            <person name="Fedorenko V."/>
            <person name="Yushchuk O."/>
            <person name="Ostash B."/>
        </authorList>
    </citation>
    <scope>NUCLEOTIDE SEQUENCE [LARGE SCALE GENOMIC DNA]</scope>
    <source>
        <strain evidence="1 2">S136</strain>
    </source>
</reference>
<organism evidence="1 2">
    <name type="scientific">Streptomyces cyanogenus</name>
    <dbReference type="NCBI Taxonomy" id="80860"/>
    <lineage>
        <taxon>Bacteria</taxon>
        <taxon>Bacillati</taxon>
        <taxon>Actinomycetota</taxon>
        <taxon>Actinomycetes</taxon>
        <taxon>Kitasatosporales</taxon>
        <taxon>Streptomycetaceae</taxon>
        <taxon>Streptomyces</taxon>
    </lineage>
</organism>
<gene>
    <name evidence="1" type="ORF">S1361_11750</name>
</gene>
<sequence>MRLALPANGLILVCGPLPIHLYGVPGAAASTVLCRAAALALGLRALHRTALPRTAARTRPRRAPPGRPAYSIAYKVMYLATMAFYSVRQAASLHTAHTRGSGGDARRDVGRQAVLVAADRGPHGRRAVRRHRALAHDRLPGR</sequence>